<dbReference type="GO" id="GO:0019786">
    <property type="term" value="F:protein-phosphatidylethanolamide deconjugating activity"/>
    <property type="evidence" value="ECO:0007669"/>
    <property type="project" value="InterPro"/>
</dbReference>
<dbReference type="GO" id="GO:0000423">
    <property type="term" value="P:mitophagy"/>
    <property type="evidence" value="ECO:0007669"/>
    <property type="project" value="TreeGrafter"/>
</dbReference>
<evidence type="ECO:0000256" key="5">
    <source>
        <dbReference type="ARBA" id="ARBA00022670"/>
    </source>
</evidence>
<keyword evidence="8 13" id="KW-0653">Protein transport</keyword>
<feature type="region of interest" description="Disordered" evidence="14">
    <location>
        <begin position="1"/>
        <end position="25"/>
    </location>
</feature>
<comment type="subunit">
    <text evidence="11">Interacts with ATG8.</text>
</comment>
<comment type="caution">
    <text evidence="16">The sequence shown here is derived from an EMBL/GenBank/DDBJ whole genome shotgun (WGS) entry which is preliminary data.</text>
</comment>
<evidence type="ECO:0000256" key="9">
    <source>
        <dbReference type="ARBA" id="ARBA00023006"/>
    </source>
</evidence>
<sequence>MKGLSFRESEEAPDNPKPPPSSASSWSTLFSSALSIFDPYRHSQPSSRNRHNALASAVKRIVSGGPMRRIHERFVLGSVRTGVPNTTSDIWLLGVRYNVSSDDETLGLASFEQDFSSRIIMTYRKVGFDAIGDSSYTTDVNWGCMIRSGQMLIAQALLFHRLGRSWRKPAGKLLSREYIEILQLFGDSEASAFSIHNLILSGKIYGLAAGSWVGPYAMCRSWEILVCSKREEVDNYNEPLFPMAIYVVSGDEDGEHGGAPVLYIEDARRCGYEFSQGQHDWTPILLLVPLVLGLENVNPRYIPSLRATFSFPQSLGLMGGKPGASTYMIGIQDQEVFYLDPHDVQQAVTIDSENLEADTSSYHCSVIRHIPVECLDSSVALGFYCRHKGDFEDFCSRASNLAEESRGAPLFTVADTHSSKKNSNVASMTTGYNDPDEVDHLKHLHVDPPEGEDDWQLL</sequence>
<name>A0AAN7KZB0_TRANT</name>
<feature type="compositionally biased region" description="Acidic residues" evidence="14">
    <location>
        <begin position="449"/>
        <end position="458"/>
    </location>
</feature>
<comment type="similarity">
    <text evidence="2 13">Belongs to the peptidase C54 family.</text>
</comment>
<dbReference type="InterPro" id="IPR005078">
    <property type="entry name" value="Peptidase_C54"/>
</dbReference>
<dbReference type="Pfam" id="PF03416">
    <property type="entry name" value="Peptidase_C54"/>
    <property type="match status" value="1"/>
</dbReference>
<evidence type="ECO:0000256" key="11">
    <source>
        <dbReference type="ARBA" id="ARBA00038724"/>
    </source>
</evidence>
<feature type="region of interest" description="Disordered" evidence="14">
    <location>
        <begin position="422"/>
        <end position="458"/>
    </location>
</feature>
<dbReference type="EMBL" id="JAXQNO010000018">
    <property type="protein sequence ID" value="KAK4776352.1"/>
    <property type="molecule type" value="Genomic_DNA"/>
</dbReference>
<evidence type="ECO:0000256" key="8">
    <source>
        <dbReference type="ARBA" id="ARBA00022927"/>
    </source>
</evidence>
<comment type="catalytic activity">
    <reaction evidence="10">
        <text>[protein]-C-terminal L-amino acid-glycyl-phosphatidylethanolamide + H2O = [protein]-C-terminal L-amino acid-glycine + a 1,2-diacyl-sn-glycero-3-phosphoethanolamine</text>
        <dbReference type="Rhea" id="RHEA:67548"/>
        <dbReference type="Rhea" id="RHEA-COMP:17323"/>
        <dbReference type="Rhea" id="RHEA-COMP:17324"/>
        <dbReference type="ChEBI" id="CHEBI:15377"/>
        <dbReference type="ChEBI" id="CHEBI:64612"/>
        <dbReference type="ChEBI" id="CHEBI:172940"/>
        <dbReference type="ChEBI" id="CHEBI:172941"/>
    </reaction>
    <physiologicalReaction direction="left-to-right" evidence="10">
        <dbReference type="Rhea" id="RHEA:67549"/>
    </physiologicalReaction>
</comment>
<dbReference type="PANTHER" id="PTHR22624">
    <property type="entry name" value="CYSTEINE PROTEASE ATG4"/>
    <property type="match status" value="1"/>
</dbReference>
<evidence type="ECO:0000256" key="12">
    <source>
        <dbReference type="ARBA" id="ARBA00045891"/>
    </source>
</evidence>
<keyword evidence="7" id="KW-0788">Thiol protease</keyword>
<accession>A0AAN7KZB0</accession>
<dbReference type="GO" id="GO:0004197">
    <property type="term" value="F:cysteine-type endopeptidase activity"/>
    <property type="evidence" value="ECO:0007669"/>
    <property type="project" value="TreeGrafter"/>
</dbReference>
<comment type="function">
    <text evidence="12">Cysteine protease that plays a key role in autophagy by mediating both proteolytic activation and delipidation of ATG8 family proteins. The protease activity is required for proteolytic activation of ATG8 family proteins: cleaves the C-terminal amino acid of ATG8 proteins to reveal a C-terminal glycine. Exposure of the glycine at the C-terminus is essential for ATG8 proteins conjugation to phosphatidylethanolamine (PE) and insertion to membranes, which is necessary for autophagy. In addition to the protease activity, also mediates delipidation of PE-conjugated ATG8 proteins.</text>
</comment>
<dbReference type="GO" id="GO:0035973">
    <property type="term" value="P:aggrephagy"/>
    <property type="evidence" value="ECO:0007669"/>
    <property type="project" value="TreeGrafter"/>
</dbReference>
<evidence type="ECO:0000256" key="10">
    <source>
        <dbReference type="ARBA" id="ARBA00029362"/>
    </source>
</evidence>
<keyword evidence="5 13" id="KW-0645">Protease</keyword>
<evidence type="ECO:0000256" key="13">
    <source>
        <dbReference type="RuleBase" id="RU363115"/>
    </source>
</evidence>
<dbReference type="GO" id="GO:0005737">
    <property type="term" value="C:cytoplasm"/>
    <property type="evidence" value="ECO:0007669"/>
    <property type="project" value="UniProtKB-SubCell"/>
</dbReference>
<evidence type="ECO:0000259" key="15">
    <source>
        <dbReference type="Pfam" id="PF03416"/>
    </source>
</evidence>
<dbReference type="GO" id="GO:0016485">
    <property type="term" value="P:protein processing"/>
    <property type="evidence" value="ECO:0007669"/>
    <property type="project" value="TreeGrafter"/>
</dbReference>
<keyword evidence="3" id="KW-0813">Transport</keyword>
<dbReference type="GO" id="GO:0015031">
    <property type="term" value="P:protein transport"/>
    <property type="evidence" value="ECO:0007669"/>
    <property type="project" value="UniProtKB-KW"/>
</dbReference>
<keyword evidence="9 13" id="KW-0072">Autophagy</keyword>
<comment type="subcellular location">
    <subcellularLocation>
        <location evidence="1 13">Cytoplasm</location>
    </subcellularLocation>
</comment>
<feature type="domain" description="Peptidase C54 catalytic" evidence="15">
    <location>
        <begin position="110"/>
        <end position="397"/>
    </location>
</feature>
<keyword evidence="4 13" id="KW-0963">Cytoplasm</keyword>
<dbReference type="Proteomes" id="UP001346149">
    <property type="component" value="Unassembled WGS sequence"/>
</dbReference>
<keyword evidence="6 13" id="KW-0378">Hydrolase</keyword>
<evidence type="ECO:0000256" key="1">
    <source>
        <dbReference type="ARBA" id="ARBA00004496"/>
    </source>
</evidence>
<evidence type="ECO:0000256" key="2">
    <source>
        <dbReference type="ARBA" id="ARBA00010958"/>
    </source>
</evidence>
<dbReference type="AlphaFoldDB" id="A0AAN7KZB0"/>
<dbReference type="PANTHER" id="PTHR22624:SF49">
    <property type="entry name" value="CYSTEINE PROTEASE"/>
    <property type="match status" value="1"/>
</dbReference>
<dbReference type="GO" id="GO:0034727">
    <property type="term" value="P:piecemeal microautophagy of the nucleus"/>
    <property type="evidence" value="ECO:0007669"/>
    <property type="project" value="TreeGrafter"/>
</dbReference>
<keyword evidence="17" id="KW-1185">Reference proteome</keyword>
<evidence type="ECO:0000313" key="17">
    <source>
        <dbReference type="Proteomes" id="UP001346149"/>
    </source>
</evidence>
<dbReference type="InterPro" id="IPR046792">
    <property type="entry name" value="Peptidase_C54_cat"/>
</dbReference>
<protein>
    <recommendedName>
        <fullName evidence="13">Cysteine protease</fullName>
        <ecNumber evidence="13">3.4.22.-</ecNumber>
    </recommendedName>
</protein>
<reference evidence="16 17" key="1">
    <citation type="journal article" date="2023" name="Hortic Res">
        <title>Pangenome of water caltrop reveals structural variations and asymmetric subgenome divergence after allopolyploidization.</title>
        <authorList>
            <person name="Zhang X."/>
            <person name="Chen Y."/>
            <person name="Wang L."/>
            <person name="Yuan Y."/>
            <person name="Fang M."/>
            <person name="Shi L."/>
            <person name="Lu R."/>
            <person name="Comes H.P."/>
            <person name="Ma Y."/>
            <person name="Chen Y."/>
            <person name="Huang G."/>
            <person name="Zhou Y."/>
            <person name="Zheng Z."/>
            <person name="Qiu Y."/>
        </authorList>
    </citation>
    <scope>NUCLEOTIDE SEQUENCE [LARGE SCALE GENOMIC DNA]</scope>
    <source>
        <strain evidence="16">F231</strain>
    </source>
</reference>
<gene>
    <name evidence="16" type="ORF">SAY86_005040</name>
</gene>
<organism evidence="16 17">
    <name type="scientific">Trapa natans</name>
    <name type="common">Water chestnut</name>
    <dbReference type="NCBI Taxonomy" id="22666"/>
    <lineage>
        <taxon>Eukaryota</taxon>
        <taxon>Viridiplantae</taxon>
        <taxon>Streptophyta</taxon>
        <taxon>Embryophyta</taxon>
        <taxon>Tracheophyta</taxon>
        <taxon>Spermatophyta</taxon>
        <taxon>Magnoliopsida</taxon>
        <taxon>eudicotyledons</taxon>
        <taxon>Gunneridae</taxon>
        <taxon>Pentapetalae</taxon>
        <taxon>rosids</taxon>
        <taxon>malvids</taxon>
        <taxon>Myrtales</taxon>
        <taxon>Lythraceae</taxon>
        <taxon>Trapa</taxon>
    </lineage>
</organism>
<evidence type="ECO:0000256" key="3">
    <source>
        <dbReference type="ARBA" id="ARBA00022448"/>
    </source>
</evidence>
<evidence type="ECO:0000256" key="14">
    <source>
        <dbReference type="SAM" id="MobiDB-lite"/>
    </source>
</evidence>
<dbReference type="GO" id="GO:0000045">
    <property type="term" value="P:autophagosome assembly"/>
    <property type="evidence" value="ECO:0007669"/>
    <property type="project" value="TreeGrafter"/>
</dbReference>
<dbReference type="InterPro" id="IPR038765">
    <property type="entry name" value="Papain-like_cys_pep_sf"/>
</dbReference>
<dbReference type="EC" id="3.4.22.-" evidence="13"/>
<evidence type="ECO:0000256" key="4">
    <source>
        <dbReference type="ARBA" id="ARBA00022490"/>
    </source>
</evidence>
<dbReference type="SUPFAM" id="SSF54001">
    <property type="entry name" value="Cysteine proteinases"/>
    <property type="match status" value="1"/>
</dbReference>
<proteinExistence type="inferred from homology"/>
<evidence type="ECO:0000313" key="16">
    <source>
        <dbReference type="EMBL" id="KAK4776352.1"/>
    </source>
</evidence>
<feature type="compositionally biased region" description="Polar residues" evidence="14">
    <location>
        <begin position="422"/>
        <end position="432"/>
    </location>
</feature>
<evidence type="ECO:0000256" key="6">
    <source>
        <dbReference type="ARBA" id="ARBA00022801"/>
    </source>
</evidence>
<feature type="compositionally biased region" description="Basic and acidic residues" evidence="14">
    <location>
        <begin position="1"/>
        <end position="10"/>
    </location>
</feature>
<feature type="compositionally biased region" description="Basic and acidic residues" evidence="14">
    <location>
        <begin position="438"/>
        <end position="448"/>
    </location>
</feature>
<evidence type="ECO:0000256" key="7">
    <source>
        <dbReference type="ARBA" id="ARBA00022807"/>
    </source>
</evidence>